<comment type="caution">
    <text evidence="2">The sequence shown here is derived from an EMBL/GenBank/DDBJ whole genome shotgun (WGS) entry which is preliminary data.</text>
</comment>
<evidence type="ECO:0000256" key="1">
    <source>
        <dbReference type="SAM" id="SignalP"/>
    </source>
</evidence>
<dbReference type="Proteomes" id="UP000291822">
    <property type="component" value="Unassembled WGS sequence"/>
</dbReference>
<accession>A0A4R0Z188</accession>
<organism evidence="2 3">
    <name type="scientific">Dyella soli</name>
    <dbReference type="NCBI Taxonomy" id="522319"/>
    <lineage>
        <taxon>Bacteria</taxon>
        <taxon>Pseudomonadati</taxon>
        <taxon>Pseudomonadota</taxon>
        <taxon>Gammaproteobacteria</taxon>
        <taxon>Lysobacterales</taxon>
        <taxon>Rhodanobacteraceae</taxon>
        <taxon>Dyella</taxon>
    </lineage>
</organism>
<dbReference type="AlphaFoldDB" id="A0A4R0Z188"/>
<feature type="signal peptide" evidence="1">
    <location>
        <begin position="1"/>
        <end position="19"/>
    </location>
</feature>
<dbReference type="PROSITE" id="PS51257">
    <property type="entry name" value="PROKAR_LIPOPROTEIN"/>
    <property type="match status" value="1"/>
</dbReference>
<protein>
    <recommendedName>
        <fullName evidence="4">DUF2884 family protein</fullName>
    </recommendedName>
</protein>
<sequence length="189" mass="19369">MFMRCLLVASLVAATCACSSGKSDYDTSGMTSIANGGITMQPNQVKLHADTAPMAVISPTGDFTVGGKPVTVTDAQRAQLVAYYNAARAVHDHGIETGMAGAAMGGAALKGLAEAAVKGDSSKIDSAVNSQTARINEAAAKICKDLTQMQSAQDALKASLAEFKPYGEILESETDGDCSKDASDKKAAD</sequence>
<dbReference type="RefSeq" id="WP_131150051.1">
    <property type="nucleotide sequence ID" value="NZ_SJTG01000001.1"/>
</dbReference>
<keyword evidence="1" id="KW-0732">Signal</keyword>
<evidence type="ECO:0000313" key="2">
    <source>
        <dbReference type="EMBL" id="TCI13168.1"/>
    </source>
</evidence>
<name>A0A4R0Z188_9GAMM</name>
<reference evidence="2 3" key="1">
    <citation type="submission" date="2019-02" db="EMBL/GenBank/DDBJ databases">
        <title>Dyella amyloliquefaciens sp. nov., isolated from forest soil.</title>
        <authorList>
            <person name="Gao Z.-H."/>
            <person name="Qiu L.-H."/>
        </authorList>
    </citation>
    <scope>NUCLEOTIDE SEQUENCE [LARGE SCALE GENOMIC DNA]</scope>
    <source>
        <strain evidence="2 3">KACC 12747</strain>
    </source>
</reference>
<feature type="chain" id="PRO_5020604307" description="DUF2884 family protein" evidence="1">
    <location>
        <begin position="20"/>
        <end position="189"/>
    </location>
</feature>
<evidence type="ECO:0000313" key="3">
    <source>
        <dbReference type="Proteomes" id="UP000291822"/>
    </source>
</evidence>
<proteinExistence type="predicted"/>
<keyword evidence="3" id="KW-1185">Reference proteome</keyword>
<gene>
    <name evidence="2" type="ORF">EZM97_07705</name>
</gene>
<dbReference type="EMBL" id="SJTG01000001">
    <property type="protein sequence ID" value="TCI13168.1"/>
    <property type="molecule type" value="Genomic_DNA"/>
</dbReference>
<evidence type="ECO:0008006" key="4">
    <source>
        <dbReference type="Google" id="ProtNLM"/>
    </source>
</evidence>